<dbReference type="GO" id="GO:0005524">
    <property type="term" value="F:ATP binding"/>
    <property type="evidence" value="ECO:0007669"/>
    <property type="project" value="InterPro"/>
</dbReference>
<dbReference type="GO" id="GO:0000731">
    <property type="term" value="P:DNA synthesis involved in DNA repair"/>
    <property type="evidence" value="ECO:0007669"/>
    <property type="project" value="TreeGrafter"/>
</dbReference>
<proteinExistence type="predicted"/>
<dbReference type="HOGENOM" id="CLU_028461_0_0_10"/>
<dbReference type="AlphaFoldDB" id="V8CQL0"/>
<accession>V8CQL0</accession>
<sequence length="623" mass="72272">MNEFKQVLKNNVSELIALQEQCQNTDVKCAQSILNIILWVKEINEDIEGEIIPSSYDNILINSFDFLSPMMDVIRQNIRNNTIEKIENLDKFFLSQIVANIDSYHFYKSLGFAQENTVVVGANGCGKTTLANTLQKSLNVKDGIVIPAQKLLIIPTFSSTPNYAATAETYNQYQRTILDDKQTFNASKEDDIPWGTTQQYGSEFKKVLATLYSERMAKRNKFCDAYERGEELTRQQLQSALDVVINIWNFLIEHRTLQCDDSNNLVLTGDGVNGSYPAFQMSDGERIILYLVGRVLLAPERALIIIDEPEMYLHKTIVDKLWNKLEWERRDCVFLYLTHDLQFAASRDAKKCWIRSFEYPSKWNIEEIQDNVIPEELLLKLLGSRKKILFCEGKRNSLDSKIFELLFEDYTITPVETCKDVINFTKAFNKIPNTVAKAYGIIDRDFHSEDQLEKLKQQNVFSYGVAEIENLFLLPDVITGFAKYKNEECDIEDIETRILNKFEQDKQTQISQYVSSAINAYFKASHISVGNKKEEVEQNFQNFMSEVDINKLFNERESYINDVIANKKYKKAIMLYNNKGLHSVIEKYFNMGDYRHRALDYLRGTKEIESIKRIFPDQLWNAD</sequence>
<evidence type="ECO:0000313" key="2">
    <source>
        <dbReference type="EMBL" id="ETD29668.1"/>
    </source>
</evidence>
<gene>
    <name evidence="2" type="ORF">HMPREF1173_00353</name>
</gene>
<dbReference type="InterPro" id="IPR003593">
    <property type="entry name" value="AAA+_ATPase"/>
</dbReference>
<dbReference type="InterPro" id="IPR003959">
    <property type="entry name" value="ATPase_AAA_core"/>
</dbReference>
<name>V8CQL0_9BACT</name>
<comment type="caution">
    <text evidence="2">The sequence shown here is derived from an EMBL/GenBank/DDBJ whole genome shotgun (WGS) entry which is preliminary data.</text>
</comment>
<dbReference type="PANTHER" id="PTHR32182">
    <property type="entry name" value="DNA REPLICATION AND REPAIR PROTEIN RECF"/>
    <property type="match status" value="1"/>
</dbReference>
<dbReference type="EMBL" id="AZJH01000005">
    <property type="protein sequence ID" value="ETD29668.1"/>
    <property type="molecule type" value="Genomic_DNA"/>
</dbReference>
<dbReference type="PATRIC" id="fig|1073366.3.peg.354"/>
<dbReference type="InterPro" id="IPR027417">
    <property type="entry name" value="P-loop_NTPase"/>
</dbReference>
<dbReference type="GO" id="GO:0016887">
    <property type="term" value="F:ATP hydrolysis activity"/>
    <property type="evidence" value="ECO:0007669"/>
    <property type="project" value="InterPro"/>
</dbReference>
<dbReference type="InterPro" id="IPR029492">
    <property type="entry name" value="DUF4435"/>
</dbReference>
<dbReference type="GO" id="GO:0006302">
    <property type="term" value="P:double-strand break repair"/>
    <property type="evidence" value="ECO:0007669"/>
    <property type="project" value="TreeGrafter"/>
</dbReference>
<evidence type="ECO:0000313" key="3">
    <source>
        <dbReference type="Proteomes" id="UP000018727"/>
    </source>
</evidence>
<dbReference type="PANTHER" id="PTHR32182:SF22">
    <property type="entry name" value="ATP-DEPENDENT ENDONUCLEASE, OLD FAMILY-RELATED"/>
    <property type="match status" value="1"/>
</dbReference>
<dbReference type="CDD" id="cd00267">
    <property type="entry name" value="ABC_ATPase"/>
    <property type="match status" value="1"/>
</dbReference>
<dbReference type="Proteomes" id="UP000018727">
    <property type="component" value="Unassembled WGS sequence"/>
</dbReference>
<protein>
    <recommendedName>
        <fullName evidence="1">AAA+ ATPase domain-containing protein</fullName>
    </recommendedName>
</protein>
<evidence type="ECO:0000259" key="1">
    <source>
        <dbReference type="SMART" id="SM00382"/>
    </source>
</evidence>
<dbReference type="SMART" id="SM00382">
    <property type="entry name" value="AAA"/>
    <property type="match status" value="1"/>
</dbReference>
<dbReference type="Pfam" id="PF13304">
    <property type="entry name" value="AAA_21"/>
    <property type="match status" value="1"/>
</dbReference>
<dbReference type="Gene3D" id="3.40.50.300">
    <property type="entry name" value="P-loop containing nucleotide triphosphate hydrolases"/>
    <property type="match status" value="1"/>
</dbReference>
<organism evidence="2 3">
    <name type="scientific">Prevotella nigrescens CC14M</name>
    <dbReference type="NCBI Taxonomy" id="1073366"/>
    <lineage>
        <taxon>Bacteria</taxon>
        <taxon>Pseudomonadati</taxon>
        <taxon>Bacteroidota</taxon>
        <taxon>Bacteroidia</taxon>
        <taxon>Bacteroidales</taxon>
        <taxon>Prevotellaceae</taxon>
        <taxon>Prevotella</taxon>
    </lineage>
</organism>
<keyword evidence="3" id="KW-1185">Reference proteome</keyword>
<dbReference type="Pfam" id="PF14491">
    <property type="entry name" value="DUF4435"/>
    <property type="match status" value="1"/>
</dbReference>
<dbReference type="SUPFAM" id="SSF52540">
    <property type="entry name" value="P-loop containing nucleoside triphosphate hydrolases"/>
    <property type="match status" value="1"/>
</dbReference>
<feature type="domain" description="AAA+ ATPase" evidence="1">
    <location>
        <begin position="113"/>
        <end position="357"/>
    </location>
</feature>
<reference evidence="2 3" key="1">
    <citation type="submission" date="2013-10" db="EMBL/GenBank/DDBJ databases">
        <title>The Genome Sequence of Prevotella nigrescens CC14M.</title>
        <authorList>
            <consortium name="The Broad Institute Genomics Platform"/>
            <person name="Earl A."/>
            <person name="Allen-Vercoe E."/>
            <person name="Daigneault M."/>
            <person name="Young S.K."/>
            <person name="Zeng Q."/>
            <person name="Gargeya S."/>
            <person name="Fitzgerald M."/>
            <person name="Abouelleil A."/>
            <person name="Alvarado L."/>
            <person name="Chapman S.B."/>
            <person name="Gainer-Dewar J."/>
            <person name="Goldberg J."/>
            <person name="Griggs A."/>
            <person name="Gujja S."/>
            <person name="Hansen M."/>
            <person name="Howarth C."/>
            <person name="Imamovic A."/>
            <person name="Ireland A."/>
            <person name="Larimer J."/>
            <person name="McCowan C."/>
            <person name="Murphy C."/>
            <person name="Pearson M."/>
            <person name="Poon T.W."/>
            <person name="Priest M."/>
            <person name="Roberts A."/>
            <person name="Saif S."/>
            <person name="Shea T."/>
            <person name="Sykes S."/>
            <person name="Wortman J."/>
            <person name="Nusbaum C."/>
            <person name="Birren B."/>
        </authorList>
    </citation>
    <scope>NUCLEOTIDE SEQUENCE [LARGE SCALE GENOMIC DNA]</scope>
    <source>
        <strain evidence="2 3">CC14M</strain>
    </source>
</reference>